<evidence type="ECO:0000313" key="1">
    <source>
        <dbReference type="EMBL" id="MPM35580.1"/>
    </source>
</evidence>
<comment type="caution">
    <text evidence="1">The sequence shown here is derived from an EMBL/GenBank/DDBJ whole genome shotgun (WGS) entry which is preliminary data.</text>
</comment>
<sequence length="442" mass="44471">MGGGGPNASIELSRDDANAAKPEIIAGIPHSGDSLLFLSLLYEAFGFDGAFCWGANMALDTLLRGLAVPRYCQRPRVASQGPYWRWGAGLGAGHVAGAMASRGGNPFLFLLFQETLGVEGCHAARSCAGDGLAVDVVLHVAGGEHAVHAGLGGKAFQAALGDDVAGLVHFQVALEDFGVGRVADGDEAALQGDVFYLAVLCALDADAGHAALVAQHFVEGEVGLEFDLAFLDLVHELVDQDGLGLELVAAVDQGDLAGDVGQIQRLFDGGVAAADHADGLLAVEEAVAGGAGRHALAHEGFFGRQAEVTGGCAGGDDQRVTGVGAAVAGEGEGALAEVDLVDVVEHDAGLEALGVLQKALHQLGALHAHHVGGPVVHFGGGHELAALGQAGDQQRLEVGARGVDGGGVASGAGAEDQDFGVFGRSVRHDVSHSGCGPSCLGG</sequence>
<dbReference type="AntiFam" id="ANF00233">
    <property type="entry name" value="Shadow ORF (opposite trxB)"/>
</dbReference>
<protein>
    <submittedName>
        <fullName evidence="1">Uncharacterized protein</fullName>
    </submittedName>
</protein>
<organism evidence="1">
    <name type="scientific">bioreactor metagenome</name>
    <dbReference type="NCBI Taxonomy" id="1076179"/>
    <lineage>
        <taxon>unclassified sequences</taxon>
        <taxon>metagenomes</taxon>
        <taxon>ecological metagenomes</taxon>
    </lineage>
</organism>
<gene>
    <name evidence="1" type="ORF">SDC9_82173</name>
</gene>
<dbReference type="AlphaFoldDB" id="A0A644Z3W6"/>
<name>A0A644Z3W6_9ZZZZ</name>
<reference evidence="1" key="1">
    <citation type="submission" date="2019-08" db="EMBL/GenBank/DDBJ databases">
        <authorList>
            <person name="Kucharzyk K."/>
            <person name="Murdoch R.W."/>
            <person name="Higgins S."/>
            <person name="Loffler F."/>
        </authorList>
    </citation>
    <scope>NUCLEOTIDE SEQUENCE</scope>
</reference>
<accession>A0A644Z3W6</accession>
<proteinExistence type="predicted"/>
<dbReference type="EMBL" id="VSSQ01007331">
    <property type="protein sequence ID" value="MPM35580.1"/>
    <property type="molecule type" value="Genomic_DNA"/>
</dbReference>